<gene>
    <name evidence="3" type="ORF">UTRI_00295</name>
</gene>
<feature type="region of interest" description="Disordered" evidence="1">
    <location>
        <begin position="256"/>
        <end position="293"/>
    </location>
</feature>
<feature type="region of interest" description="Disordered" evidence="1">
    <location>
        <begin position="483"/>
        <end position="531"/>
    </location>
</feature>
<protein>
    <recommendedName>
        <fullName evidence="2">AB hydrolase-1 domain-containing protein</fullName>
    </recommendedName>
</protein>
<dbReference type="PANTHER" id="PTHR43433">
    <property type="entry name" value="HYDROLASE, ALPHA/BETA FOLD FAMILY PROTEIN"/>
    <property type="match status" value="1"/>
</dbReference>
<feature type="compositionally biased region" description="Low complexity" evidence="1">
    <location>
        <begin position="277"/>
        <end position="290"/>
    </location>
</feature>
<dbReference type="OrthoDB" id="435520at2759"/>
<feature type="region of interest" description="Disordered" evidence="1">
    <location>
        <begin position="1"/>
        <end position="29"/>
    </location>
</feature>
<dbReference type="InterPro" id="IPR000073">
    <property type="entry name" value="AB_hydrolase_1"/>
</dbReference>
<sequence>MERGTSSQTVSMSSAKTTSDAIGGPRHGVRKVEVEVIRTSAGQPGTSYYDLYPERKRTGPYIPKPTLLGHENILPSHSRMPGSQEETIRRSRSGSQLDARRESTTHSTGSKHKHSGASLRPPDALRGAGAGSRPVRRSASSTYAASSIALGRARPHAIEPQHVKSIEEIVKAHSSNLLDLPPSQRGPQRSVSWSAFEHTAREPQMNVTTHLPHKEELSDTESDYSEGSIEQEARTILNSARDDHLDRRLSQLSVGSIDPRTGSVRHDARAKLDGRAVSSSLSSPRQSPVRETYSGSRVFKRGLTRCVQVNVPGAPNLLVSFADVGIERGHPVMVFLGLGASRHLIGLYDDLAASLGLRLVCIDRWGIGRTDSISTDGRNILGWSFVVEQVADLLDVDKFSILAHSAGAPFAAALALLFPHRVQGPLHLLAPWTGMQQDSGYRWLRYVPDGVIKTAQAAEWRIQNWKLNKEGTKSMHRTALVQANDDLTSDDAHRKPTPPPRQRTPRRGDPTVEHGTRANDGAAMGSFGRPEDCQEAATRDAVDGSRPFLAHEDKDSMLAEAERSSALELLKASHAESARGLVDDLNLVLGKRPWGFGYSDLQIPCEVWHGSKDERIPLSSSISLSREMRDCSLHIVEGASHSLMTSADVVVEVFESIRRHAAL</sequence>
<feature type="region of interest" description="Disordered" evidence="1">
    <location>
        <begin position="60"/>
        <end position="141"/>
    </location>
</feature>
<dbReference type="Pfam" id="PF00561">
    <property type="entry name" value="Abhydrolase_1"/>
    <property type="match status" value="1"/>
</dbReference>
<reference evidence="3 4" key="1">
    <citation type="submission" date="2018-03" db="EMBL/GenBank/DDBJ databases">
        <authorList>
            <person name="Guldener U."/>
        </authorList>
    </citation>
    <scope>NUCLEOTIDE SEQUENCE [LARGE SCALE GENOMIC DNA]</scope>
    <source>
        <strain evidence="3 4">NBRC100155</strain>
    </source>
</reference>
<dbReference type="AlphaFoldDB" id="A0A5C3DR98"/>
<dbReference type="SUPFAM" id="SSF53474">
    <property type="entry name" value="alpha/beta-Hydrolases"/>
    <property type="match status" value="1"/>
</dbReference>
<feature type="domain" description="AB hydrolase-1" evidence="2">
    <location>
        <begin position="331"/>
        <end position="424"/>
    </location>
</feature>
<evidence type="ECO:0000256" key="1">
    <source>
        <dbReference type="SAM" id="MobiDB-lite"/>
    </source>
</evidence>
<proteinExistence type="predicted"/>
<dbReference type="InterPro" id="IPR029058">
    <property type="entry name" value="AB_hydrolase_fold"/>
</dbReference>
<name>A0A5C3DR98_9BASI</name>
<dbReference type="EMBL" id="OOIN01000002">
    <property type="protein sequence ID" value="SPO20818.1"/>
    <property type="molecule type" value="Genomic_DNA"/>
</dbReference>
<dbReference type="Gene3D" id="3.40.50.1820">
    <property type="entry name" value="alpha/beta hydrolase"/>
    <property type="match status" value="1"/>
</dbReference>
<dbReference type="Proteomes" id="UP000324022">
    <property type="component" value="Unassembled WGS sequence"/>
</dbReference>
<dbReference type="PANTHER" id="PTHR43433:SF10">
    <property type="entry name" value="AB HYDROLASE-1 DOMAIN-CONTAINING PROTEIN"/>
    <property type="match status" value="1"/>
</dbReference>
<feature type="compositionally biased region" description="Basic and acidic residues" evidence="1">
    <location>
        <begin position="264"/>
        <end position="274"/>
    </location>
</feature>
<feature type="region of interest" description="Disordered" evidence="1">
    <location>
        <begin position="35"/>
        <end position="54"/>
    </location>
</feature>
<keyword evidence="4" id="KW-1185">Reference proteome</keyword>
<organism evidence="3 4">
    <name type="scientific">Ustilago trichophora</name>
    <dbReference type="NCBI Taxonomy" id="86804"/>
    <lineage>
        <taxon>Eukaryota</taxon>
        <taxon>Fungi</taxon>
        <taxon>Dikarya</taxon>
        <taxon>Basidiomycota</taxon>
        <taxon>Ustilaginomycotina</taxon>
        <taxon>Ustilaginomycetes</taxon>
        <taxon>Ustilaginales</taxon>
        <taxon>Ustilaginaceae</taxon>
        <taxon>Ustilago</taxon>
    </lineage>
</organism>
<evidence type="ECO:0000313" key="3">
    <source>
        <dbReference type="EMBL" id="SPO20818.1"/>
    </source>
</evidence>
<dbReference type="InterPro" id="IPR050471">
    <property type="entry name" value="AB_hydrolase"/>
</dbReference>
<accession>A0A5C3DR98</accession>
<feature type="compositionally biased region" description="Basic and acidic residues" evidence="1">
    <location>
        <begin position="506"/>
        <end position="517"/>
    </location>
</feature>
<evidence type="ECO:0000259" key="2">
    <source>
        <dbReference type="Pfam" id="PF00561"/>
    </source>
</evidence>
<feature type="compositionally biased region" description="Polar residues" evidence="1">
    <location>
        <begin position="1"/>
        <end position="20"/>
    </location>
</feature>
<evidence type="ECO:0000313" key="4">
    <source>
        <dbReference type="Proteomes" id="UP000324022"/>
    </source>
</evidence>